<sequence>MTTEQHAVIDEDQLGGLAEVAGTEAVQAILDAFWSSTEELSTELSTALHDADAENAIKLGHALKGSSANVGAAAMAARAKAIELAAREGELDVAQKAFIEFAKDINATRLAMDNLLIRYG</sequence>
<dbReference type="PROSITE" id="PS50894">
    <property type="entry name" value="HPT"/>
    <property type="match status" value="1"/>
</dbReference>
<dbReference type="STRING" id="314260.PB2503_00997"/>
<evidence type="ECO:0000313" key="5">
    <source>
        <dbReference type="Proteomes" id="UP000001302"/>
    </source>
</evidence>
<dbReference type="Gene3D" id="1.20.120.160">
    <property type="entry name" value="HPT domain"/>
    <property type="match status" value="1"/>
</dbReference>
<evidence type="ECO:0000256" key="2">
    <source>
        <dbReference type="PROSITE-ProRule" id="PRU00110"/>
    </source>
</evidence>
<dbReference type="RefSeq" id="WP_013299254.1">
    <property type="nucleotide sequence ID" value="NC_014414.1"/>
</dbReference>
<dbReference type="GO" id="GO:0004672">
    <property type="term" value="F:protein kinase activity"/>
    <property type="evidence" value="ECO:0007669"/>
    <property type="project" value="UniProtKB-ARBA"/>
</dbReference>
<dbReference type="eggNOG" id="COG2198">
    <property type="taxonomic scope" value="Bacteria"/>
</dbReference>
<dbReference type="Pfam" id="PF01627">
    <property type="entry name" value="Hpt"/>
    <property type="match status" value="1"/>
</dbReference>
<dbReference type="HOGENOM" id="CLU_2047415_0_0_5"/>
<keyword evidence="1" id="KW-0902">Two-component regulatory system</keyword>
<evidence type="ECO:0000256" key="1">
    <source>
        <dbReference type="ARBA" id="ARBA00023012"/>
    </source>
</evidence>
<dbReference type="EMBL" id="CP002156">
    <property type="protein sequence ID" value="ADM08280.1"/>
    <property type="molecule type" value="Genomic_DNA"/>
</dbReference>
<dbReference type="KEGG" id="pbr:PB2503_00997"/>
<dbReference type="GO" id="GO:0000160">
    <property type="term" value="P:phosphorelay signal transduction system"/>
    <property type="evidence" value="ECO:0007669"/>
    <property type="project" value="UniProtKB-KW"/>
</dbReference>
<name>E0TB76_PARBH</name>
<accession>E0TB76</accession>
<evidence type="ECO:0000313" key="4">
    <source>
        <dbReference type="EMBL" id="ADM08280.1"/>
    </source>
</evidence>
<proteinExistence type="predicted"/>
<dbReference type="SUPFAM" id="SSF47226">
    <property type="entry name" value="Histidine-containing phosphotransfer domain, HPT domain"/>
    <property type="match status" value="1"/>
</dbReference>
<evidence type="ECO:0000259" key="3">
    <source>
        <dbReference type="PROSITE" id="PS50894"/>
    </source>
</evidence>
<organism evidence="4 5">
    <name type="scientific">Parvularcula bermudensis (strain ATCC BAA-594 / HTCC2503 / KCTC 12087)</name>
    <dbReference type="NCBI Taxonomy" id="314260"/>
    <lineage>
        <taxon>Bacteria</taxon>
        <taxon>Pseudomonadati</taxon>
        <taxon>Pseudomonadota</taxon>
        <taxon>Alphaproteobacteria</taxon>
        <taxon>Parvularculales</taxon>
        <taxon>Parvularculaceae</taxon>
        <taxon>Parvularcula</taxon>
    </lineage>
</organism>
<dbReference type="InterPro" id="IPR008207">
    <property type="entry name" value="Sig_transdc_His_kin_Hpt_dom"/>
</dbReference>
<protein>
    <recommendedName>
        <fullName evidence="3">HPt domain-containing protein</fullName>
    </recommendedName>
</protein>
<feature type="modified residue" description="Phosphohistidine" evidence="2">
    <location>
        <position position="61"/>
    </location>
</feature>
<dbReference type="InterPro" id="IPR036641">
    <property type="entry name" value="HPT_dom_sf"/>
</dbReference>
<dbReference type="AlphaFoldDB" id="E0TB76"/>
<reference evidence="4 5" key="2">
    <citation type="journal article" date="2011" name="J. Bacteriol.">
        <title>Complete genome sequence of strain HTCC2503T of Parvularcula bermudensis, the type species of the order "Parvularculales" in the class Alphaproteobacteria.</title>
        <authorList>
            <person name="Oh H.M."/>
            <person name="Kang I."/>
            <person name="Vergin K.L."/>
            <person name="Kang D."/>
            <person name="Rhee K.H."/>
            <person name="Giovannoni S.J."/>
            <person name="Cho J.C."/>
        </authorList>
    </citation>
    <scope>NUCLEOTIDE SEQUENCE [LARGE SCALE GENOMIC DNA]</scope>
    <source>
        <strain evidence="5">ATCC BAA-594 / HTCC2503 / KCTC 12087</strain>
    </source>
</reference>
<reference evidence="5" key="1">
    <citation type="submission" date="2010-08" db="EMBL/GenBank/DDBJ databases">
        <title>Genome sequence of Parvularcula bermudensis HTCC2503.</title>
        <authorList>
            <person name="Kang D.-M."/>
            <person name="Oh H.-M."/>
            <person name="Cho J.-C."/>
        </authorList>
    </citation>
    <scope>NUCLEOTIDE SEQUENCE [LARGE SCALE GENOMIC DNA]</scope>
    <source>
        <strain evidence="5">ATCC BAA-594 / HTCC2503 / KCTC 12087</strain>
    </source>
</reference>
<dbReference type="Proteomes" id="UP000001302">
    <property type="component" value="Chromosome"/>
</dbReference>
<dbReference type="OrthoDB" id="8237818at2"/>
<feature type="domain" description="HPt" evidence="3">
    <location>
        <begin position="22"/>
        <end position="119"/>
    </location>
</feature>
<keyword evidence="2" id="KW-0597">Phosphoprotein</keyword>
<gene>
    <name evidence="4" type="ordered locus">PB2503_00997</name>
</gene>
<keyword evidence="5" id="KW-1185">Reference proteome</keyword>